<dbReference type="InterPro" id="IPR027417">
    <property type="entry name" value="P-loop_NTPase"/>
</dbReference>
<dbReference type="EMBL" id="CP020370">
    <property type="protein sequence ID" value="AUB84786.1"/>
    <property type="molecule type" value="Genomic_DNA"/>
</dbReference>
<dbReference type="AlphaFoldDB" id="A0A2K8UGS5"/>
<name>A0A2K8UGS5_9GAMM</name>
<feature type="domain" description="AAA+ ATPase" evidence="1">
    <location>
        <begin position="248"/>
        <end position="388"/>
    </location>
</feature>
<gene>
    <name evidence="2" type="ORF">THSYN_15045</name>
</gene>
<keyword evidence="3" id="KW-1185">Reference proteome</keyword>
<dbReference type="InterPro" id="IPR049945">
    <property type="entry name" value="AAA_22"/>
</dbReference>
<dbReference type="GO" id="GO:0016887">
    <property type="term" value="F:ATP hydrolysis activity"/>
    <property type="evidence" value="ECO:0007669"/>
    <property type="project" value="InterPro"/>
</dbReference>
<dbReference type="SMART" id="SM00382">
    <property type="entry name" value="AAA"/>
    <property type="match status" value="1"/>
</dbReference>
<proteinExistence type="predicted"/>
<accession>A0A2K8UGS5</accession>
<dbReference type="OrthoDB" id="441685at2"/>
<sequence>MGAALIAVSGATFLRVPLYLFEYPWQIIAFTIQRSTARITLAASPVLHHELSYLPLPTLAAHIHDTAARDPALARRALAACAIAPGQRRAGRRALALLRADELATLAHTRRFQALRDLSGEWLPDPASADGTFAALQQIGRYLRAAELTLIARQRQELLTAAADRLRGLDNALLGSRDLEAPIYRAALPDWQRLVADWLAQTKTAAAQEVPNPFRPLVPLEPEFGREVFRGREPLVAEIESILGDPGQGAALALIGPRRCGKTSLLNMLPLKLPDALVVFFDTQNNPIDSTGSLVKALVGQAQEQARRERRLTLPDAPPGPPMEALAAWFERLERVTEVGRILLCIDEFERWEGLFPGDRRALLQLLGLLRATIQHRRRLRVLIAGAAYMDELDPMWADHLVNLRELAIGPLTRPVTLDLLMRPSDDFPPDAIPPAVAEAVWSRTLGQPYLTQLYGSLLVTHLNDGLIDTGRRQATVADCAALDPAVLDKANTYLTNLVQATPAAALAVLERLARGEAVDLTAQDRATRRYLRRRGLVSADGGLGVPVLGGFLRREA</sequence>
<organism evidence="2 3">
    <name type="scientific">Candidatus Thiodictyon syntrophicum</name>
    <dbReference type="NCBI Taxonomy" id="1166950"/>
    <lineage>
        <taxon>Bacteria</taxon>
        <taxon>Pseudomonadati</taxon>
        <taxon>Pseudomonadota</taxon>
        <taxon>Gammaproteobacteria</taxon>
        <taxon>Chromatiales</taxon>
        <taxon>Chromatiaceae</taxon>
        <taxon>Thiodictyon</taxon>
    </lineage>
</organism>
<dbReference type="KEGG" id="tsy:THSYN_15045"/>
<evidence type="ECO:0000313" key="2">
    <source>
        <dbReference type="EMBL" id="AUB84786.1"/>
    </source>
</evidence>
<dbReference type="Gene3D" id="3.40.50.300">
    <property type="entry name" value="P-loop containing nucleotide triphosphate hydrolases"/>
    <property type="match status" value="1"/>
</dbReference>
<evidence type="ECO:0000259" key="1">
    <source>
        <dbReference type="SMART" id="SM00382"/>
    </source>
</evidence>
<evidence type="ECO:0000313" key="3">
    <source>
        <dbReference type="Proteomes" id="UP000232638"/>
    </source>
</evidence>
<dbReference type="SUPFAM" id="SSF52540">
    <property type="entry name" value="P-loop containing nucleoside triphosphate hydrolases"/>
    <property type="match status" value="1"/>
</dbReference>
<dbReference type="Proteomes" id="UP000232638">
    <property type="component" value="Chromosome"/>
</dbReference>
<dbReference type="Pfam" id="PF13401">
    <property type="entry name" value="AAA_22"/>
    <property type="match status" value="1"/>
</dbReference>
<dbReference type="InterPro" id="IPR003593">
    <property type="entry name" value="AAA+_ATPase"/>
</dbReference>
<protein>
    <recommendedName>
        <fullName evidence="1">AAA+ ATPase domain-containing protein</fullName>
    </recommendedName>
</protein>
<reference evidence="2 3" key="1">
    <citation type="submission" date="2017-03" db="EMBL/GenBank/DDBJ databases">
        <title>Complete genome sequence of Candidatus 'Thiodictyon syntrophicum' sp. nov. strain Cad16T, a photolithoautotroph purple sulfur bacterium isolated from an alpine meromictic lake.</title>
        <authorList>
            <person name="Luedin S.M."/>
            <person name="Pothier J.F."/>
            <person name="Danza F."/>
            <person name="Storelli N."/>
            <person name="Wittwer M."/>
            <person name="Tonolla M."/>
        </authorList>
    </citation>
    <scope>NUCLEOTIDE SEQUENCE [LARGE SCALE GENOMIC DNA]</scope>
    <source>
        <strain evidence="2 3">Cad16T</strain>
    </source>
</reference>